<dbReference type="Pfam" id="PF13584">
    <property type="entry name" value="BatD"/>
    <property type="match status" value="2"/>
</dbReference>
<feature type="chain" id="PRO_5021763564" evidence="3">
    <location>
        <begin position="35"/>
        <end position="586"/>
    </location>
</feature>
<proteinExistence type="predicted"/>
<dbReference type="PANTHER" id="PTHR40940">
    <property type="entry name" value="PROTEIN BATD-RELATED"/>
    <property type="match status" value="1"/>
</dbReference>
<protein>
    <submittedName>
        <fullName evidence="5">Protein BatD</fullName>
    </submittedName>
</protein>
<feature type="compositionally biased region" description="Polar residues" evidence="1">
    <location>
        <begin position="421"/>
        <end position="431"/>
    </location>
</feature>
<feature type="domain" description="DUF7939" evidence="4">
    <location>
        <begin position="487"/>
        <end position="570"/>
    </location>
</feature>
<dbReference type="Pfam" id="PF25607">
    <property type="entry name" value="DUF7939"/>
    <property type="match status" value="1"/>
</dbReference>
<feature type="transmembrane region" description="Helical" evidence="2">
    <location>
        <begin position="446"/>
        <end position="466"/>
    </location>
</feature>
<evidence type="ECO:0000256" key="1">
    <source>
        <dbReference type="SAM" id="MobiDB-lite"/>
    </source>
</evidence>
<keyword evidence="2" id="KW-0472">Membrane</keyword>
<organism evidence="5 6">
    <name type="scientific">Aliidiomarina halalkaliphila</name>
    <dbReference type="NCBI Taxonomy" id="2593535"/>
    <lineage>
        <taxon>Bacteria</taxon>
        <taxon>Pseudomonadati</taxon>
        <taxon>Pseudomonadota</taxon>
        <taxon>Gammaproteobacteria</taxon>
        <taxon>Alteromonadales</taxon>
        <taxon>Idiomarinaceae</taxon>
        <taxon>Aliidiomarina</taxon>
    </lineage>
</organism>
<keyword evidence="2" id="KW-1133">Transmembrane helix</keyword>
<dbReference type="RefSeq" id="WP_143233788.1">
    <property type="nucleotide sequence ID" value="NZ_VJWL01000001.1"/>
</dbReference>
<keyword evidence="2" id="KW-0812">Transmembrane</keyword>
<evidence type="ECO:0000256" key="3">
    <source>
        <dbReference type="SAM" id="SignalP"/>
    </source>
</evidence>
<dbReference type="EMBL" id="VJWL01000001">
    <property type="protein sequence ID" value="TRW49366.1"/>
    <property type="molecule type" value="Genomic_DNA"/>
</dbReference>
<evidence type="ECO:0000313" key="5">
    <source>
        <dbReference type="EMBL" id="TRW49366.1"/>
    </source>
</evidence>
<feature type="region of interest" description="Disordered" evidence="1">
    <location>
        <begin position="401"/>
        <end position="432"/>
    </location>
</feature>
<dbReference type="AlphaFoldDB" id="A0A552X322"/>
<dbReference type="PANTHER" id="PTHR40940:SF1">
    <property type="entry name" value="PROTEIN BATD"/>
    <property type="match status" value="1"/>
</dbReference>
<name>A0A552X322_9GAMM</name>
<evidence type="ECO:0000313" key="6">
    <source>
        <dbReference type="Proteomes" id="UP000320359"/>
    </source>
</evidence>
<accession>A0A552X322</accession>
<comment type="caution">
    <text evidence="5">The sequence shown here is derived from an EMBL/GenBank/DDBJ whole genome shotgun (WGS) entry which is preliminary data.</text>
</comment>
<dbReference type="InterPro" id="IPR057699">
    <property type="entry name" value="DUF7939"/>
</dbReference>
<reference evidence="5 6" key="1">
    <citation type="submission" date="2019-07" db="EMBL/GenBank/DDBJ databases">
        <authorList>
            <person name="Yang M."/>
            <person name="Zhao D."/>
            <person name="Xiang H."/>
        </authorList>
    </citation>
    <scope>NUCLEOTIDE SEQUENCE [LARGE SCALE GENOMIC DNA]</scope>
    <source>
        <strain evidence="5 6">IM1326</strain>
    </source>
</reference>
<feature type="signal peptide" evidence="3">
    <location>
        <begin position="1"/>
        <end position="34"/>
    </location>
</feature>
<dbReference type="Proteomes" id="UP000320359">
    <property type="component" value="Unassembled WGS sequence"/>
</dbReference>
<dbReference type="OrthoDB" id="5293418at2"/>
<keyword evidence="3" id="KW-0732">Signal</keyword>
<gene>
    <name evidence="5" type="ORF">FM042_00395</name>
</gene>
<evidence type="ECO:0000256" key="2">
    <source>
        <dbReference type="SAM" id="Phobius"/>
    </source>
</evidence>
<dbReference type="InterPro" id="IPR025738">
    <property type="entry name" value="BatD"/>
</dbReference>
<keyword evidence="6" id="KW-1185">Reference proteome</keyword>
<evidence type="ECO:0000259" key="4">
    <source>
        <dbReference type="Pfam" id="PF25607"/>
    </source>
</evidence>
<sequence>MRYIGKSQRQLTRMQWLTMAILSIAVCFTLPAQAQDLEVTASINKNPVLEFETFTLTVTANQGLPRNAFQPEQFLQGFDIRGTAVSSSASVINNQSVRSTEWRVTLIAPRAGDYEIPALTIEGATTQPIPLQVVEQHQDGNQHEDYFLQAELDTQQPYVQQQVRLTVRLFLAMQLETGSIQLPELEHFHVEQLGQDRQSQDIIDGRRYQVLTRTYLLTPRRSGDFSIRPIRFDGQVRVAPSGGFSAFGRLESISARSDALDLNVRPRPSNFTGHWLPSEHVLLEEQWDPNETLWTLGEPITRTVTFTAAGVRPEQLPGITIEYPQALRVYPDRGQTEMRVLRGGPVARAQYSAAIIPAHAGEFTLPAIRIPWWNTQTDQLEYAELPERTVRVIAPPGGILPPGNVDVSELSGQTPEAPEQAPSTREQTQSLDPVPISAPAPLPYQWWLLTGLCFLLWLVTLGWALLRLRQRKQSTDSASTVPVAARGALQAVKNACQNNDAAACKSALYAWHQARTGRPAAGLAAIAQSVQSEELNESLQQLEASLYSPEKTPWIGGKALWATLTRVHRHQGTEQEQTLPPLYPHH</sequence>